<organism evidence="2 3">
    <name type="scientific">Microlunatus soli</name>
    <dbReference type="NCBI Taxonomy" id="630515"/>
    <lineage>
        <taxon>Bacteria</taxon>
        <taxon>Bacillati</taxon>
        <taxon>Actinomycetota</taxon>
        <taxon>Actinomycetes</taxon>
        <taxon>Propionibacteriales</taxon>
        <taxon>Propionibacteriaceae</taxon>
        <taxon>Microlunatus</taxon>
    </lineage>
</organism>
<evidence type="ECO:0008006" key="4">
    <source>
        <dbReference type="Google" id="ProtNLM"/>
    </source>
</evidence>
<evidence type="ECO:0000313" key="2">
    <source>
        <dbReference type="EMBL" id="SDR95356.1"/>
    </source>
</evidence>
<evidence type="ECO:0000256" key="1">
    <source>
        <dbReference type="SAM" id="MobiDB-lite"/>
    </source>
</evidence>
<gene>
    <name evidence="2" type="ORF">SAMN04489812_0425</name>
</gene>
<evidence type="ECO:0000313" key="3">
    <source>
        <dbReference type="Proteomes" id="UP000199103"/>
    </source>
</evidence>
<dbReference type="Proteomes" id="UP000199103">
    <property type="component" value="Chromosome I"/>
</dbReference>
<name>A0A1H1N8N3_9ACTN</name>
<feature type="region of interest" description="Disordered" evidence="1">
    <location>
        <begin position="63"/>
        <end position="87"/>
    </location>
</feature>
<dbReference type="EMBL" id="LT629772">
    <property type="protein sequence ID" value="SDR95356.1"/>
    <property type="molecule type" value="Genomic_DNA"/>
</dbReference>
<dbReference type="OrthoDB" id="5194813at2"/>
<dbReference type="AlphaFoldDB" id="A0A1H1N8N3"/>
<dbReference type="InterPro" id="IPR018691">
    <property type="entry name" value="DUF2188"/>
</dbReference>
<accession>A0A1H1N8N3</accession>
<sequence length="87" mass="9489">MAGRKFHVTQAGQRWQIEVDGVMISEHDTQTGAVSLARQRAQAEVPSEVLVHGADGQIYDTASYSGDRFGHSHSQQPGPNEARRCQG</sequence>
<reference evidence="2 3" key="1">
    <citation type="submission" date="2016-10" db="EMBL/GenBank/DDBJ databases">
        <authorList>
            <person name="de Groot N.N."/>
        </authorList>
    </citation>
    <scope>NUCLEOTIDE SEQUENCE [LARGE SCALE GENOMIC DNA]</scope>
    <source>
        <strain evidence="2 3">DSM 21800</strain>
    </source>
</reference>
<protein>
    <recommendedName>
        <fullName evidence="4">DUF2188 domain-containing protein</fullName>
    </recommendedName>
</protein>
<proteinExistence type="predicted"/>
<keyword evidence="3" id="KW-1185">Reference proteome</keyword>
<dbReference type="Pfam" id="PF09954">
    <property type="entry name" value="DUF2188"/>
    <property type="match status" value="1"/>
</dbReference>